<comment type="caution">
    <text evidence="1">The sequence shown here is derived from an EMBL/GenBank/DDBJ whole genome shotgun (WGS) entry which is preliminary data.</text>
</comment>
<dbReference type="Pfam" id="PF05488">
    <property type="entry name" value="PAAR_motif"/>
    <property type="match status" value="1"/>
</dbReference>
<gene>
    <name evidence="1" type="ORF">DLR70_16465</name>
</gene>
<organism evidence="1 2">
    <name type="scientific">Vibrio paracholerae</name>
    <dbReference type="NCBI Taxonomy" id="650003"/>
    <lineage>
        <taxon>Bacteria</taxon>
        <taxon>Pseudomonadati</taxon>
        <taxon>Pseudomonadota</taxon>
        <taxon>Gammaproteobacteria</taxon>
        <taxon>Vibrionales</taxon>
        <taxon>Vibrionaceae</taxon>
        <taxon>Vibrio</taxon>
    </lineage>
</organism>
<dbReference type="AlphaFoldDB" id="A0AAX1QPB3"/>
<protein>
    <recommendedName>
        <fullName evidence="3">Type VI secretion system PAAR protein</fullName>
    </recommendedName>
</protein>
<dbReference type="Gene3D" id="2.60.200.60">
    <property type="match status" value="1"/>
</dbReference>
<reference evidence="1 2" key="1">
    <citation type="submission" date="2018-06" db="EMBL/GenBank/DDBJ databases">
        <title>Draft genome sequences of nine Vibrio sp. clinical isolates from across the United States representing the closest known relative of Vibrio cholerae.</title>
        <authorList>
            <person name="Islam M.T."/>
            <person name="Liang K."/>
            <person name="Im M.S."/>
            <person name="Winkjer J."/>
            <person name="Busby S."/>
            <person name="Batra D."/>
            <person name="Rowe L."/>
            <person name="Tarr C.L."/>
            <person name="Boucher Y."/>
        </authorList>
    </citation>
    <scope>NUCLEOTIDE SEQUENCE [LARGE SCALE GENOMIC DNA]</scope>
    <source>
        <strain evidence="1 2">2016V-1114</strain>
    </source>
</reference>
<name>A0AAX1QPB3_9VIBR</name>
<evidence type="ECO:0000313" key="1">
    <source>
        <dbReference type="EMBL" id="RBM75648.1"/>
    </source>
</evidence>
<dbReference type="Proteomes" id="UP000252427">
    <property type="component" value="Unassembled WGS sequence"/>
</dbReference>
<evidence type="ECO:0008006" key="3">
    <source>
        <dbReference type="Google" id="ProtNLM"/>
    </source>
</evidence>
<dbReference type="EMBL" id="QKKS01000047">
    <property type="protein sequence ID" value="RBM75648.1"/>
    <property type="molecule type" value="Genomic_DNA"/>
</dbReference>
<accession>A0AAX1QPB3</accession>
<dbReference type="InterPro" id="IPR008727">
    <property type="entry name" value="PAAR_motif"/>
</dbReference>
<proteinExistence type="predicted"/>
<sequence length="54" mass="5307">MGCPCPKTPHGDHPRAVSFGASGVFINGKPAARRGDAIDCGGTIASASANVLIG</sequence>
<evidence type="ECO:0000313" key="2">
    <source>
        <dbReference type="Proteomes" id="UP000252427"/>
    </source>
</evidence>